<dbReference type="Pfam" id="PF13556">
    <property type="entry name" value="HTH_30"/>
    <property type="match status" value="1"/>
</dbReference>
<protein>
    <submittedName>
        <fullName evidence="3">Uncharacterized protein</fullName>
    </submittedName>
</protein>
<dbReference type="STRING" id="1261640.BHK98_03595"/>
<dbReference type="EMBL" id="MJIE01000001">
    <property type="protein sequence ID" value="OLR55225.1"/>
    <property type="molecule type" value="Genomic_DNA"/>
</dbReference>
<reference evidence="3 4" key="1">
    <citation type="journal article" date="2016" name="Appl. Environ. Microbiol.">
        <title>Function and Phylogeny of Bacterial Butyryl Coenzyme A:Acetate Transferases and Their Diversity in the Proximal Colon of Swine.</title>
        <authorList>
            <person name="Trachsel J."/>
            <person name="Bayles D.O."/>
            <person name="Looft T."/>
            <person name="Levine U.Y."/>
            <person name="Allen H.K."/>
        </authorList>
    </citation>
    <scope>NUCLEOTIDE SEQUENCE [LARGE SCALE GENOMIC DNA]</scope>
    <source>
        <strain evidence="3 4">68-3-10</strain>
    </source>
</reference>
<evidence type="ECO:0000259" key="1">
    <source>
        <dbReference type="Pfam" id="PF07905"/>
    </source>
</evidence>
<dbReference type="PANTHER" id="PTHR33744:SF16">
    <property type="entry name" value="CARBOHYDRATE DIACID REGULATOR"/>
    <property type="match status" value="1"/>
</dbReference>
<organism evidence="3 4">
    <name type="scientific">Hornefia porci</name>
    <dbReference type="NCBI Taxonomy" id="2652292"/>
    <lineage>
        <taxon>Bacteria</taxon>
        <taxon>Bacillati</taxon>
        <taxon>Bacillota</taxon>
        <taxon>Clostridia</taxon>
        <taxon>Peptostreptococcales</taxon>
        <taxon>Anaerovoracaceae</taxon>
        <taxon>Hornefia</taxon>
    </lineage>
</organism>
<name>A0A1Q9JGA9_9FIRM</name>
<evidence type="ECO:0000313" key="3">
    <source>
        <dbReference type="EMBL" id="OLR55225.1"/>
    </source>
</evidence>
<evidence type="ECO:0000313" key="4">
    <source>
        <dbReference type="Proteomes" id="UP000187404"/>
    </source>
</evidence>
<dbReference type="PANTHER" id="PTHR33744">
    <property type="entry name" value="CARBOHYDRATE DIACID REGULATOR"/>
    <property type="match status" value="1"/>
</dbReference>
<dbReference type="InterPro" id="IPR025736">
    <property type="entry name" value="PucR_C-HTH_dom"/>
</dbReference>
<dbReference type="Pfam" id="PF07905">
    <property type="entry name" value="PucR"/>
    <property type="match status" value="1"/>
</dbReference>
<keyword evidence="4" id="KW-1185">Reference proteome</keyword>
<accession>A0A1Q9JGA9</accession>
<dbReference type="Proteomes" id="UP000187404">
    <property type="component" value="Unassembled WGS sequence"/>
</dbReference>
<dbReference type="InterPro" id="IPR042070">
    <property type="entry name" value="PucR_C-HTH_sf"/>
</dbReference>
<sequence length="478" mass="55193">MGSGGGEELLEGSLKKNEILITALYNIRNNVEDQCTAIRTMNRLKASGLIVFYYGFVVKEFDRKVVELCNELEFPLIVIDYDERVSVAYADVLNDIQALVRGEGDEMLHAAINSMIQLQQNGGSVKEALSQIVKNRHAEIVAVDVTSQRILCSTLSEKEEFEFENKEMRTLPLNMLRFELLAGETQYYGQRYYSGYLELSLVLITSKGERKVPVEFMFSCMSFCINLWRLNLIFTKGDSLINSIVQKEWKRARRELMFYRQEESMSWHFIMYDTSKSSCALIQNVKETLQREGVPYVEGKKENLSIIIYNQYADVNSNSIDPLFHLDLPLEDGKLVYASNVSDEHELFQMICDTVEEWAFICDLFRSRSLLGRFELMEAVACKRDCDKEEAREQTRRILKPLIDYDKQRDGLLIETLSTFLIDANRSFKDVAELTYIHPNTAQYRIRKAESLLGTDFNQTAAVHVVYHAVCVYRMMEG</sequence>
<dbReference type="AlphaFoldDB" id="A0A1Q9JGA9"/>
<feature type="domain" description="Purine catabolism PurC-like" evidence="1">
    <location>
        <begin position="13"/>
        <end position="97"/>
    </location>
</feature>
<dbReference type="InterPro" id="IPR012914">
    <property type="entry name" value="PucR_dom"/>
</dbReference>
<feature type="domain" description="PucR C-terminal helix-turn-helix" evidence="2">
    <location>
        <begin position="413"/>
        <end position="468"/>
    </location>
</feature>
<dbReference type="InterPro" id="IPR051448">
    <property type="entry name" value="CdaR-like_regulators"/>
</dbReference>
<proteinExistence type="predicted"/>
<gene>
    <name evidence="3" type="ORF">BHK98_03595</name>
</gene>
<dbReference type="Gene3D" id="1.10.10.2840">
    <property type="entry name" value="PucR C-terminal helix-turn-helix domain"/>
    <property type="match status" value="1"/>
</dbReference>
<evidence type="ECO:0000259" key="2">
    <source>
        <dbReference type="Pfam" id="PF13556"/>
    </source>
</evidence>
<comment type="caution">
    <text evidence="3">The sequence shown here is derived from an EMBL/GenBank/DDBJ whole genome shotgun (WGS) entry which is preliminary data.</text>
</comment>